<dbReference type="CDD" id="cd03801">
    <property type="entry name" value="GT4_PimA-like"/>
    <property type="match status" value="1"/>
</dbReference>
<dbReference type="Proteomes" id="UP000177232">
    <property type="component" value="Unassembled WGS sequence"/>
</dbReference>
<sequence>MKLYYIVNARMPSEKAYGIQIAKMCEAFIEHGVELELCIPRTRRAHIPLQEFYGLRVPVPTRILAGLDWYGRGSIGFALSSMVFMASACFYLLRRKGSASLYTIDMDPYSFSPLALLGMPIAVEMHSPKRSNILTRLFFRKAGRIITTNPLIKEKLADVFDLTPERFIVEPNGVDPEAFEAPSQEEARTALGLPKEAKIVLYVGRFYDWKGMQALQKAAVALEGKGITTYLVGGSQEAFEAVTGGPSRPLHFGGSVQHADIGRWCAAADALLVLGTRANEFSYRYTAPMKLFEYLAAGRPVVAADTPALRSLVSEREVAFYTPDDPDDLARTISLVCLDPGKSEQAAAEGLRTAREHTWSRRAERIRAFIVA</sequence>
<name>A0A1F6DT63_9BACT</name>
<accession>A0A1F6DT63</accession>
<evidence type="ECO:0000313" key="1">
    <source>
        <dbReference type="EMBL" id="OGG64624.1"/>
    </source>
</evidence>
<evidence type="ECO:0008006" key="3">
    <source>
        <dbReference type="Google" id="ProtNLM"/>
    </source>
</evidence>
<reference evidence="1 2" key="1">
    <citation type="journal article" date="2016" name="Nat. Commun.">
        <title>Thousands of microbial genomes shed light on interconnected biogeochemical processes in an aquifer system.</title>
        <authorList>
            <person name="Anantharaman K."/>
            <person name="Brown C.T."/>
            <person name="Hug L.A."/>
            <person name="Sharon I."/>
            <person name="Castelle C.J."/>
            <person name="Probst A.J."/>
            <person name="Thomas B.C."/>
            <person name="Singh A."/>
            <person name="Wilkins M.J."/>
            <person name="Karaoz U."/>
            <person name="Brodie E.L."/>
            <person name="Williams K.H."/>
            <person name="Hubbard S.S."/>
            <person name="Banfield J.F."/>
        </authorList>
    </citation>
    <scope>NUCLEOTIDE SEQUENCE [LARGE SCALE GENOMIC DNA]</scope>
</reference>
<dbReference type="GO" id="GO:0016757">
    <property type="term" value="F:glycosyltransferase activity"/>
    <property type="evidence" value="ECO:0007669"/>
    <property type="project" value="TreeGrafter"/>
</dbReference>
<dbReference type="PANTHER" id="PTHR12526:SF600">
    <property type="entry name" value="GLYCOSYL TRANSFERASE GROUP 1"/>
    <property type="match status" value="1"/>
</dbReference>
<dbReference type="AlphaFoldDB" id="A0A1F6DT63"/>
<dbReference type="STRING" id="1798496.A3C94_00905"/>
<dbReference type="EMBL" id="MFLJ01000016">
    <property type="protein sequence ID" value="OGG64624.1"/>
    <property type="molecule type" value="Genomic_DNA"/>
</dbReference>
<organism evidence="1 2">
    <name type="scientific">Candidatus Kaiserbacteria bacterium RIFCSPHIGHO2_02_FULL_55_17</name>
    <dbReference type="NCBI Taxonomy" id="1798496"/>
    <lineage>
        <taxon>Bacteria</taxon>
        <taxon>Candidatus Kaiseribacteriota</taxon>
    </lineage>
</organism>
<gene>
    <name evidence="1" type="ORF">A3C94_00905</name>
</gene>
<protein>
    <recommendedName>
        <fullName evidence="3">Glycosyltransferase subfamily 4-like N-terminal domain-containing protein</fullName>
    </recommendedName>
</protein>
<dbReference type="Gene3D" id="3.40.50.2000">
    <property type="entry name" value="Glycogen Phosphorylase B"/>
    <property type="match status" value="2"/>
</dbReference>
<dbReference type="Pfam" id="PF13692">
    <property type="entry name" value="Glyco_trans_1_4"/>
    <property type="match status" value="1"/>
</dbReference>
<dbReference type="SUPFAM" id="SSF53756">
    <property type="entry name" value="UDP-Glycosyltransferase/glycogen phosphorylase"/>
    <property type="match status" value="1"/>
</dbReference>
<dbReference type="PANTHER" id="PTHR12526">
    <property type="entry name" value="GLYCOSYLTRANSFERASE"/>
    <property type="match status" value="1"/>
</dbReference>
<proteinExistence type="predicted"/>
<evidence type="ECO:0000313" key="2">
    <source>
        <dbReference type="Proteomes" id="UP000177232"/>
    </source>
</evidence>
<comment type="caution">
    <text evidence="1">The sequence shown here is derived from an EMBL/GenBank/DDBJ whole genome shotgun (WGS) entry which is preliminary data.</text>
</comment>